<evidence type="ECO:0000256" key="12">
    <source>
        <dbReference type="ARBA" id="ARBA00034923"/>
    </source>
</evidence>
<organism evidence="17 18">
    <name type="scientific">Ectopseudomonas guguanensis</name>
    <dbReference type="NCBI Taxonomy" id="1198456"/>
    <lineage>
        <taxon>Bacteria</taxon>
        <taxon>Pseudomonadati</taxon>
        <taxon>Pseudomonadota</taxon>
        <taxon>Gammaproteobacteria</taxon>
        <taxon>Pseudomonadales</taxon>
        <taxon>Pseudomonadaceae</taxon>
        <taxon>Ectopseudomonas</taxon>
    </lineage>
</organism>
<evidence type="ECO:0000256" key="3">
    <source>
        <dbReference type="ARBA" id="ARBA00022763"/>
    </source>
</evidence>
<accession>A0A1H0X0D4</accession>
<dbReference type="EC" id="5.6.2.4" evidence="11"/>
<dbReference type="CDD" id="cd17932">
    <property type="entry name" value="DEXQc_UvrD"/>
    <property type="match status" value="1"/>
</dbReference>
<dbReference type="FunFam" id="3.40.50.300:FF:001201">
    <property type="entry name" value="ATP-dependent DNA helicase UvrD2"/>
    <property type="match status" value="1"/>
</dbReference>
<dbReference type="SUPFAM" id="SSF52540">
    <property type="entry name" value="P-loop containing nucleoside triphosphate hydrolases"/>
    <property type="match status" value="1"/>
</dbReference>
<dbReference type="PROSITE" id="PS51198">
    <property type="entry name" value="UVRD_HELICASE_ATP_BIND"/>
    <property type="match status" value="1"/>
</dbReference>
<dbReference type="InterPro" id="IPR027417">
    <property type="entry name" value="P-loop_NTPase"/>
</dbReference>
<reference evidence="18" key="1">
    <citation type="submission" date="2016-10" db="EMBL/GenBank/DDBJ databases">
        <authorList>
            <person name="Varghese N."/>
            <person name="Submissions S."/>
        </authorList>
    </citation>
    <scope>NUCLEOTIDE SEQUENCE [LARGE SCALE GENOMIC DNA]</scope>
    <source>
        <strain evidence="18">JCM 18416</strain>
    </source>
</reference>
<dbReference type="EMBL" id="FNJJ01000008">
    <property type="protein sequence ID" value="SDP96175.1"/>
    <property type="molecule type" value="Genomic_DNA"/>
</dbReference>
<dbReference type="Proteomes" id="UP000199460">
    <property type="component" value="Unassembled WGS sequence"/>
</dbReference>
<name>A0A1H0X0D4_9GAMM</name>
<dbReference type="GeneID" id="300932494"/>
<evidence type="ECO:0000256" key="1">
    <source>
        <dbReference type="ARBA" id="ARBA00009922"/>
    </source>
</evidence>
<comment type="similarity">
    <text evidence="1">Belongs to the helicase family. UvrD subfamily.</text>
</comment>
<dbReference type="FunFam" id="1.10.486.10:FF:000003">
    <property type="entry name" value="ATP-dependent DNA helicase"/>
    <property type="match status" value="1"/>
</dbReference>
<feature type="domain" description="UvrD-like helicase ATP-binding" evidence="15">
    <location>
        <begin position="10"/>
        <end position="288"/>
    </location>
</feature>
<proteinExistence type="inferred from homology"/>
<dbReference type="InterPro" id="IPR013986">
    <property type="entry name" value="DExx_box_DNA_helicase_dom_sf"/>
</dbReference>
<dbReference type="GO" id="GO:0000725">
    <property type="term" value="P:recombinational repair"/>
    <property type="evidence" value="ECO:0007669"/>
    <property type="project" value="TreeGrafter"/>
</dbReference>
<dbReference type="GO" id="GO:0009314">
    <property type="term" value="P:response to radiation"/>
    <property type="evidence" value="ECO:0007669"/>
    <property type="project" value="UniProtKB-ARBA"/>
</dbReference>
<keyword evidence="3" id="KW-0227">DNA damage</keyword>
<dbReference type="InterPro" id="IPR000212">
    <property type="entry name" value="DNA_helicase_UvrD/REP"/>
</dbReference>
<dbReference type="Gene3D" id="1.10.486.10">
    <property type="entry name" value="PCRA, domain 4"/>
    <property type="match status" value="1"/>
</dbReference>
<dbReference type="OrthoDB" id="9806690at2"/>
<evidence type="ECO:0000256" key="14">
    <source>
        <dbReference type="PROSITE-ProRule" id="PRU00560"/>
    </source>
</evidence>
<keyword evidence="9" id="KW-0413">Isomerase</keyword>
<evidence type="ECO:0000256" key="8">
    <source>
        <dbReference type="ARBA" id="ARBA00023204"/>
    </source>
</evidence>
<feature type="domain" description="UvrD-like helicase C-terminal" evidence="16">
    <location>
        <begin position="289"/>
        <end position="566"/>
    </location>
</feature>
<evidence type="ECO:0000256" key="7">
    <source>
        <dbReference type="ARBA" id="ARBA00023125"/>
    </source>
</evidence>
<keyword evidence="5 14" id="KW-0347">Helicase</keyword>
<dbReference type="NCBIfam" id="NF008743">
    <property type="entry name" value="PRK11773.1"/>
    <property type="match status" value="1"/>
</dbReference>
<dbReference type="AlphaFoldDB" id="A0A1H0X0D4"/>
<evidence type="ECO:0000256" key="10">
    <source>
        <dbReference type="ARBA" id="ARBA00034617"/>
    </source>
</evidence>
<dbReference type="InterPro" id="IPR014016">
    <property type="entry name" value="UvrD-like_ATP-bd"/>
</dbReference>
<dbReference type="Pfam" id="PF00580">
    <property type="entry name" value="UvrD-helicase"/>
    <property type="match status" value="1"/>
</dbReference>
<dbReference type="Pfam" id="PF21196">
    <property type="entry name" value="PcrA_UvrD_tudor"/>
    <property type="match status" value="1"/>
</dbReference>
<dbReference type="PROSITE" id="PS51217">
    <property type="entry name" value="UVRD_HELICASE_CTER"/>
    <property type="match status" value="1"/>
</dbReference>
<dbReference type="Gene3D" id="3.40.50.300">
    <property type="entry name" value="P-loop containing nucleotide triphosphate hydrolases"/>
    <property type="match status" value="2"/>
</dbReference>
<evidence type="ECO:0000256" key="5">
    <source>
        <dbReference type="ARBA" id="ARBA00022806"/>
    </source>
</evidence>
<evidence type="ECO:0000256" key="13">
    <source>
        <dbReference type="ARBA" id="ARBA00048988"/>
    </source>
</evidence>
<evidence type="ECO:0000313" key="17">
    <source>
        <dbReference type="EMBL" id="SDP96175.1"/>
    </source>
</evidence>
<evidence type="ECO:0000256" key="6">
    <source>
        <dbReference type="ARBA" id="ARBA00022840"/>
    </source>
</evidence>
<comment type="catalytic activity">
    <reaction evidence="10">
        <text>Couples ATP hydrolysis with the unwinding of duplex DNA by translocating in the 3'-5' direction.</text>
        <dbReference type="EC" id="5.6.2.4"/>
    </reaction>
</comment>
<feature type="binding site" evidence="14">
    <location>
        <begin position="31"/>
        <end position="38"/>
    </location>
    <ligand>
        <name>ATP</name>
        <dbReference type="ChEBI" id="CHEBI:30616"/>
    </ligand>
</feature>
<dbReference type="FunFam" id="1.10.10.160:FF:000001">
    <property type="entry name" value="ATP-dependent DNA helicase"/>
    <property type="match status" value="1"/>
</dbReference>
<keyword evidence="7" id="KW-0238">DNA-binding</keyword>
<dbReference type="CDD" id="cd18807">
    <property type="entry name" value="SF1_C_UvrD"/>
    <property type="match status" value="1"/>
</dbReference>
<dbReference type="Pfam" id="PF13361">
    <property type="entry name" value="UvrD_C"/>
    <property type="match status" value="1"/>
</dbReference>
<dbReference type="GO" id="GO:0033202">
    <property type="term" value="C:DNA helicase complex"/>
    <property type="evidence" value="ECO:0007669"/>
    <property type="project" value="TreeGrafter"/>
</dbReference>
<sequence length="727" mass="81209">MQNDPELLLASLNDAQVQAVAAPLGRQLVLAGAGSGKTRVLVHRIAFLIQAMGASPHSILSVTFTNKAAAEMRHRIEQMLGHNPAGMWVGTFHGLAHRLLRAHWQEAGLAENFQILDSDDQQRLIKRVIRELGLDEQRWPAKQAQWFINGQKDEGFRPQHIQAGGDLFLATMRGIYEAYEAACARTGVIDFSELLLRALDLWRDKPGLLEHYQRRFRHILVDEFQDTNAVQYAWLRLLAKGGDSLMVVGDDDQSIYGWRGARIENIQQFSSDFPDTQVIRLEQNYRSTAGILKAANALIANNNGRLGKELWTDGGDGEPLALYAAFNEHDEARYVVETIEDALRKDGLKRSEIAILYRSNAQSRVLEEALLRERIPYRIYGGQRFFERAEIKNAMAYLRLLDGRGNDAALERIVNVPARGIGEKTIESIREYARAHDVHMWEAIRLMLANKALPGRAAGALGGFIELIEGLAEKVMAMPLHQMTQVVIEQSGLLAYHEAEKGEKGQARVENLEELVSAARAFENDEDDELTPLQAFLTHASLEAGDTQAAENEDSIQLMTLHSAKGLEFPLVFLVGMEEGLFPHKMSLEEPGRLEEERRLAYVGITRAMQKLVISYAETRRLYGSETYNKVSRFVREIPAPLIQEVRLSNSVSRPVSTSSMSGGSLFAGSAVPQTPFNLGQRVRHSLFGEGTILNFEGAGAQARVQVNFENEGSKWLMLAYAKLEAC</sequence>
<keyword evidence="6 14" id="KW-0067">ATP-binding</keyword>
<keyword evidence="2 14" id="KW-0547">Nucleotide-binding</keyword>
<dbReference type="GO" id="GO:0043138">
    <property type="term" value="F:3'-5' DNA helicase activity"/>
    <property type="evidence" value="ECO:0007669"/>
    <property type="project" value="UniProtKB-EC"/>
</dbReference>
<evidence type="ECO:0000259" key="16">
    <source>
        <dbReference type="PROSITE" id="PS51217"/>
    </source>
</evidence>
<comment type="catalytic activity">
    <reaction evidence="13">
        <text>ATP + H2O = ADP + phosphate + H(+)</text>
        <dbReference type="Rhea" id="RHEA:13065"/>
        <dbReference type="ChEBI" id="CHEBI:15377"/>
        <dbReference type="ChEBI" id="CHEBI:15378"/>
        <dbReference type="ChEBI" id="CHEBI:30616"/>
        <dbReference type="ChEBI" id="CHEBI:43474"/>
        <dbReference type="ChEBI" id="CHEBI:456216"/>
        <dbReference type="EC" id="5.6.2.4"/>
    </reaction>
</comment>
<dbReference type="GO" id="GO:0016887">
    <property type="term" value="F:ATP hydrolysis activity"/>
    <property type="evidence" value="ECO:0007669"/>
    <property type="project" value="RHEA"/>
</dbReference>
<protein>
    <recommendedName>
        <fullName evidence="11">DNA 3'-5' helicase</fullName>
        <ecNumber evidence="11">5.6.2.4</ecNumber>
    </recommendedName>
    <alternativeName>
        <fullName evidence="12">DNA 3'-5' helicase II</fullName>
    </alternativeName>
</protein>
<dbReference type="GO" id="GO:0005524">
    <property type="term" value="F:ATP binding"/>
    <property type="evidence" value="ECO:0007669"/>
    <property type="project" value="UniProtKB-UniRule"/>
</dbReference>
<keyword evidence="8" id="KW-0234">DNA repair</keyword>
<evidence type="ECO:0000256" key="9">
    <source>
        <dbReference type="ARBA" id="ARBA00023235"/>
    </source>
</evidence>
<dbReference type="PANTHER" id="PTHR11070">
    <property type="entry name" value="UVRD / RECB / PCRA DNA HELICASE FAMILY MEMBER"/>
    <property type="match status" value="1"/>
</dbReference>
<keyword evidence="4 14" id="KW-0378">Hydrolase</keyword>
<dbReference type="GO" id="GO:0003677">
    <property type="term" value="F:DNA binding"/>
    <property type="evidence" value="ECO:0007669"/>
    <property type="project" value="UniProtKB-KW"/>
</dbReference>
<evidence type="ECO:0000256" key="4">
    <source>
        <dbReference type="ARBA" id="ARBA00022801"/>
    </source>
</evidence>
<keyword evidence="18" id="KW-1185">Reference proteome</keyword>
<dbReference type="RefSeq" id="WP_090431778.1">
    <property type="nucleotide sequence ID" value="NZ_FNJJ01000008.1"/>
</dbReference>
<dbReference type="InterPro" id="IPR014017">
    <property type="entry name" value="DNA_helicase_UvrD-like_C"/>
</dbReference>
<dbReference type="GO" id="GO:0005829">
    <property type="term" value="C:cytosol"/>
    <property type="evidence" value="ECO:0007669"/>
    <property type="project" value="TreeGrafter"/>
</dbReference>
<evidence type="ECO:0000256" key="2">
    <source>
        <dbReference type="ARBA" id="ARBA00022741"/>
    </source>
</evidence>
<evidence type="ECO:0000259" key="15">
    <source>
        <dbReference type="PROSITE" id="PS51198"/>
    </source>
</evidence>
<dbReference type="PANTHER" id="PTHR11070:SF2">
    <property type="entry name" value="ATP-DEPENDENT DNA HELICASE SRS2"/>
    <property type="match status" value="1"/>
</dbReference>
<gene>
    <name evidence="17" type="ORF">SAMN05216213_108238</name>
</gene>
<evidence type="ECO:0000256" key="11">
    <source>
        <dbReference type="ARBA" id="ARBA00034808"/>
    </source>
</evidence>
<evidence type="ECO:0000313" key="18">
    <source>
        <dbReference type="Proteomes" id="UP000199460"/>
    </source>
</evidence>
<dbReference type="Gene3D" id="1.10.10.160">
    <property type="match status" value="1"/>
</dbReference>